<dbReference type="SUPFAM" id="SSF55031">
    <property type="entry name" value="Bacterial exopeptidase dimerisation domain"/>
    <property type="match status" value="1"/>
</dbReference>
<dbReference type="EMBL" id="CP036299">
    <property type="protein sequence ID" value="QDV28494.1"/>
    <property type="molecule type" value="Genomic_DNA"/>
</dbReference>
<name>A0A518GIS2_9PLAN</name>
<evidence type="ECO:0000256" key="2">
    <source>
        <dbReference type="ARBA" id="ARBA00022833"/>
    </source>
</evidence>
<evidence type="ECO:0000256" key="3">
    <source>
        <dbReference type="NCBIfam" id="TIGR01882"/>
    </source>
</evidence>
<dbReference type="InterPro" id="IPR010161">
    <property type="entry name" value="Peptidase_M20B"/>
</dbReference>
<feature type="binding site" evidence="5">
    <location>
        <position position="154"/>
    </location>
    <ligand>
        <name>Zn(2+)</name>
        <dbReference type="ChEBI" id="CHEBI:29105"/>
        <label>1</label>
    </ligand>
</feature>
<keyword evidence="1 7" id="KW-0378">Hydrolase</keyword>
<dbReference type="NCBIfam" id="NF003976">
    <property type="entry name" value="PRK05469.1"/>
    <property type="match status" value="1"/>
</dbReference>
<keyword evidence="8" id="KW-1185">Reference proteome</keyword>
<dbReference type="EC" id="3.4.11.4" evidence="3"/>
<keyword evidence="7" id="KW-0031">Aminopeptidase</keyword>
<dbReference type="PANTHER" id="PTHR42994">
    <property type="entry name" value="PEPTIDASE T"/>
    <property type="match status" value="1"/>
</dbReference>
<dbReference type="GO" id="GO:0045148">
    <property type="term" value="F:tripeptide aminopeptidase activity"/>
    <property type="evidence" value="ECO:0007669"/>
    <property type="project" value="UniProtKB-UniRule"/>
</dbReference>
<dbReference type="PANTHER" id="PTHR42994:SF1">
    <property type="entry name" value="PEPTIDASE T"/>
    <property type="match status" value="1"/>
</dbReference>
<dbReference type="RefSeq" id="WP_145294839.1">
    <property type="nucleotide sequence ID" value="NZ_CP036299.1"/>
</dbReference>
<evidence type="ECO:0000256" key="5">
    <source>
        <dbReference type="PIRSR" id="PIRSR037215-2"/>
    </source>
</evidence>
<evidence type="ECO:0000313" key="8">
    <source>
        <dbReference type="Proteomes" id="UP000315349"/>
    </source>
</evidence>
<feature type="binding site" evidence="5">
    <location>
        <position position="154"/>
    </location>
    <ligand>
        <name>Zn(2+)</name>
        <dbReference type="ChEBI" id="CHEBI:29105"/>
        <label>2</label>
    </ligand>
</feature>
<dbReference type="Pfam" id="PF07687">
    <property type="entry name" value="M20_dimer"/>
    <property type="match status" value="1"/>
</dbReference>
<gene>
    <name evidence="7" type="primary">pepT_1</name>
    <name evidence="7" type="ORF">Spb1_03570</name>
</gene>
<dbReference type="GO" id="GO:0006518">
    <property type="term" value="P:peptide metabolic process"/>
    <property type="evidence" value="ECO:0007669"/>
    <property type="project" value="InterPro"/>
</dbReference>
<organism evidence="7 8">
    <name type="scientific">Planctopirus ephydatiae</name>
    <dbReference type="NCBI Taxonomy" id="2528019"/>
    <lineage>
        <taxon>Bacteria</taxon>
        <taxon>Pseudomonadati</taxon>
        <taxon>Planctomycetota</taxon>
        <taxon>Planctomycetia</taxon>
        <taxon>Planctomycetales</taxon>
        <taxon>Planctomycetaceae</taxon>
        <taxon>Planctopirus</taxon>
    </lineage>
</organism>
<dbReference type="Gene3D" id="3.40.630.10">
    <property type="entry name" value="Zn peptidases"/>
    <property type="match status" value="1"/>
</dbReference>
<accession>A0A518GIS2</accession>
<dbReference type="InterPro" id="IPR011650">
    <property type="entry name" value="Peptidase_M20_dimer"/>
</dbReference>
<dbReference type="Pfam" id="PF01546">
    <property type="entry name" value="Peptidase_M20"/>
    <property type="match status" value="1"/>
</dbReference>
<comment type="cofactor">
    <cofactor evidence="5">
        <name>Zn(2+)</name>
        <dbReference type="ChEBI" id="CHEBI:29105"/>
    </cofactor>
    <text evidence="5">Binds 2 Zn(2+) ions per subunit.</text>
</comment>
<evidence type="ECO:0000313" key="7">
    <source>
        <dbReference type="EMBL" id="QDV28494.1"/>
    </source>
</evidence>
<feature type="binding site" evidence="5">
    <location>
        <position position="393"/>
    </location>
    <ligand>
        <name>Zn(2+)</name>
        <dbReference type="ChEBI" id="CHEBI:29105"/>
        <label>2</label>
    </ligand>
</feature>
<sequence length="422" mass="45327">MSAAACHFRDELLERFLHYVRIETTADETSQTVPSTMSQLDLSRLLLAECEAMGLADCSMSPHGVVMATIPATIPDGAGGKKLPAIAWIAHVDTSPEYSGKNVQPIVHRHYDGRDIHLPADPRQIHRPSEQPELAAAVGHTIITTDGSTLLGGDDKGGVAVIMQAARELMRSDLPHGPIRLCFTCDEEIGRGTDHLDLAALDCICGYTLDGGGQGVVDNETFSADQAVITVKGVNTHPSVGKGVMVNAIRILSELISRLPKLAVSPETTDGRDGFIHPYHIEGGVAEAKARLILRDFETSGLEAQARILQSIAESLKVEYPRASIEIAIHPQYRNMRDGLAKEPRAVPKALAAMKAAGIEPILSIIRGGTDGSLLTAKGLPCPNLSTGQHNPHSPLEWASLDEMEMAVKVLIQLAIEWGKLE</sequence>
<dbReference type="NCBIfam" id="NF009920">
    <property type="entry name" value="PRK13381.1"/>
    <property type="match status" value="1"/>
</dbReference>
<evidence type="ECO:0000256" key="1">
    <source>
        <dbReference type="ARBA" id="ARBA00022801"/>
    </source>
</evidence>
<keyword evidence="2 5" id="KW-0862">Zinc</keyword>
<dbReference type="PIRSF" id="PIRSF037215">
    <property type="entry name" value="Peptidase_M20B"/>
    <property type="match status" value="1"/>
</dbReference>
<keyword evidence="7" id="KW-0645">Protease</keyword>
<dbReference type="Proteomes" id="UP000315349">
    <property type="component" value="Chromosome"/>
</dbReference>
<feature type="active site" description="Proton acceptor" evidence="4">
    <location>
        <position position="187"/>
    </location>
</feature>
<reference evidence="7 8" key="1">
    <citation type="submission" date="2019-02" db="EMBL/GenBank/DDBJ databases">
        <title>Deep-cultivation of Planctomycetes and their phenomic and genomic characterization uncovers novel biology.</title>
        <authorList>
            <person name="Wiegand S."/>
            <person name="Jogler M."/>
            <person name="Boedeker C."/>
            <person name="Pinto D."/>
            <person name="Vollmers J."/>
            <person name="Rivas-Marin E."/>
            <person name="Kohn T."/>
            <person name="Peeters S.H."/>
            <person name="Heuer A."/>
            <person name="Rast P."/>
            <person name="Oberbeckmann S."/>
            <person name="Bunk B."/>
            <person name="Jeske O."/>
            <person name="Meyerdierks A."/>
            <person name="Storesund J.E."/>
            <person name="Kallscheuer N."/>
            <person name="Luecker S."/>
            <person name="Lage O.M."/>
            <person name="Pohl T."/>
            <person name="Merkel B.J."/>
            <person name="Hornburger P."/>
            <person name="Mueller R.-W."/>
            <person name="Bruemmer F."/>
            <person name="Labrenz M."/>
            <person name="Spormann A.M."/>
            <person name="Op den Camp H."/>
            <person name="Overmann J."/>
            <person name="Amann R."/>
            <person name="Jetten M.S.M."/>
            <person name="Mascher T."/>
            <person name="Medema M.H."/>
            <person name="Devos D.P."/>
            <person name="Kaster A.-K."/>
            <person name="Ovreas L."/>
            <person name="Rohde M."/>
            <person name="Galperin M.Y."/>
            <person name="Jogler C."/>
        </authorList>
    </citation>
    <scope>NUCLEOTIDE SEQUENCE [LARGE SCALE GENOMIC DNA]</scope>
    <source>
        <strain evidence="7 8">Spb1</strain>
    </source>
</reference>
<feature type="binding site" evidence="5">
    <location>
        <position position="91"/>
    </location>
    <ligand>
        <name>Zn(2+)</name>
        <dbReference type="ChEBI" id="CHEBI:29105"/>
        <label>1</label>
    </ligand>
</feature>
<feature type="domain" description="Peptidase M20 dimerisation" evidence="6">
    <location>
        <begin position="220"/>
        <end position="322"/>
    </location>
</feature>
<dbReference type="OrthoDB" id="9804934at2"/>
<dbReference type="NCBIfam" id="TIGR01882">
    <property type="entry name" value="peptidase-T"/>
    <property type="match status" value="1"/>
</dbReference>
<dbReference type="GO" id="GO:0006508">
    <property type="term" value="P:proteolysis"/>
    <property type="evidence" value="ECO:0007669"/>
    <property type="project" value="UniProtKB-UniRule"/>
</dbReference>
<dbReference type="AlphaFoldDB" id="A0A518GIS2"/>
<protein>
    <recommendedName>
        <fullName evidence="3">Peptidase T</fullName>
        <ecNumber evidence="3">3.4.11.4</ecNumber>
    </recommendedName>
</protein>
<dbReference type="KEGG" id="peh:Spb1_03570"/>
<proteinExistence type="predicted"/>
<dbReference type="InterPro" id="IPR002933">
    <property type="entry name" value="Peptidase_M20"/>
</dbReference>
<keyword evidence="5" id="KW-0479">Metal-binding</keyword>
<feature type="binding site" evidence="5">
    <location>
        <position position="188"/>
    </location>
    <ligand>
        <name>Zn(2+)</name>
        <dbReference type="ChEBI" id="CHEBI:29105"/>
        <label>2</label>
    </ligand>
</feature>
<evidence type="ECO:0000259" key="6">
    <source>
        <dbReference type="Pfam" id="PF07687"/>
    </source>
</evidence>
<dbReference type="InterPro" id="IPR036264">
    <property type="entry name" value="Bact_exopeptidase_dim_dom"/>
</dbReference>
<dbReference type="Gene3D" id="3.30.70.360">
    <property type="match status" value="1"/>
</dbReference>
<feature type="active site" evidence="4">
    <location>
        <position position="93"/>
    </location>
</feature>
<feature type="binding site" evidence="5">
    <location>
        <position position="210"/>
    </location>
    <ligand>
        <name>Zn(2+)</name>
        <dbReference type="ChEBI" id="CHEBI:29105"/>
        <label>1</label>
    </ligand>
</feature>
<dbReference type="GO" id="GO:0005829">
    <property type="term" value="C:cytosol"/>
    <property type="evidence" value="ECO:0007669"/>
    <property type="project" value="TreeGrafter"/>
</dbReference>
<dbReference type="SUPFAM" id="SSF53187">
    <property type="entry name" value="Zn-dependent exopeptidases"/>
    <property type="match status" value="1"/>
</dbReference>
<dbReference type="GO" id="GO:0008270">
    <property type="term" value="F:zinc ion binding"/>
    <property type="evidence" value="ECO:0007669"/>
    <property type="project" value="InterPro"/>
</dbReference>
<evidence type="ECO:0000256" key="4">
    <source>
        <dbReference type="PIRSR" id="PIRSR037215-1"/>
    </source>
</evidence>